<reference evidence="3" key="1">
    <citation type="submission" date="2023-07" db="EMBL/GenBank/DDBJ databases">
        <title>Paracoccus sp. MBLB3053 whole genome sequence.</title>
        <authorList>
            <person name="Hwang C.Y."/>
            <person name="Cho E.-S."/>
            <person name="Seo M.-J."/>
        </authorList>
    </citation>
    <scope>NUCLEOTIDE SEQUENCE [LARGE SCALE GENOMIC DNA]</scope>
    <source>
        <strain evidence="3">MBLB3053</strain>
    </source>
</reference>
<organism evidence="2 3">
    <name type="scientific">Paracoccus aurantius</name>
    <dbReference type="NCBI Taxonomy" id="3073814"/>
    <lineage>
        <taxon>Bacteria</taxon>
        <taxon>Pseudomonadati</taxon>
        <taxon>Pseudomonadota</taxon>
        <taxon>Alphaproteobacteria</taxon>
        <taxon>Rhodobacterales</taxon>
        <taxon>Paracoccaceae</taxon>
        <taxon>Paracoccus</taxon>
    </lineage>
</organism>
<gene>
    <name evidence="2" type="ORF">RGQ15_19685</name>
</gene>
<dbReference type="RefSeq" id="WP_311162512.1">
    <property type="nucleotide sequence ID" value="NZ_JAVQLW010000004.1"/>
</dbReference>
<accession>A0ABU2HXJ9</accession>
<feature type="domain" description="Hedgehog/Intein (Hint)" evidence="1">
    <location>
        <begin position="118"/>
        <end position="254"/>
    </location>
</feature>
<evidence type="ECO:0000259" key="1">
    <source>
        <dbReference type="Pfam" id="PF13403"/>
    </source>
</evidence>
<name>A0ABU2HXJ9_9RHOB</name>
<evidence type="ECO:0000313" key="2">
    <source>
        <dbReference type="EMBL" id="MDS9469784.1"/>
    </source>
</evidence>
<comment type="caution">
    <text evidence="2">The sequence shown here is derived from an EMBL/GenBank/DDBJ whole genome shotgun (WGS) entry which is preliminary data.</text>
</comment>
<dbReference type="Gene3D" id="2.170.16.10">
    <property type="entry name" value="Hedgehog/Intein (Hint) domain"/>
    <property type="match status" value="1"/>
</dbReference>
<sequence length="311" mass="33483">MAQFDFLSIIAFTRSGNSLNFGDGTTYDVEGTLDDGDSADNSFQDGEIVGTVDGNAVRFIGTYTYNGHVYPVVTIDGNPDSGYLVSPYISATSLSDLPNEVSTNDVEFNAASAGDFVTCFAAGTLVRTPVGETAVEALRIGDLIMTDDGRSIPVRWIGRQTVDKRFTPTERFVPVRVRAGALGGGIPHSDLVLTADHALILDGIAINASALVNGRTIAYEPSCNLPDRITYYHVETEGHEIIVANGVAAETYVDYITRRVFDNYAEFATLYGEDRTIAEMSLPRVSSARLLPPPIRARLAAICTSGHRRSA</sequence>
<protein>
    <submittedName>
        <fullName evidence="2">Hint domain-containing protein</fullName>
    </submittedName>
</protein>
<proteinExistence type="predicted"/>
<dbReference type="SUPFAM" id="SSF51294">
    <property type="entry name" value="Hedgehog/intein (Hint) domain"/>
    <property type="match status" value="1"/>
</dbReference>
<keyword evidence="3" id="KW-1185">Reference proteome</keyword>
<dbReference type="EMBL" id="JAVQLW010000004">
    <property type="protein sequence ID" value="MDS9469784.1"/>
    <property type="molecule type" value="Genomic_DNA"/>
</dbReference>
<evidence type="ECO:0000313" key="3">
    <source>
        <dbReference type="Proteomes" id="UP001269144"/>
    </source>
</evidence>
<dbReference type="InterPro" id="IPR028992">
    <property type="entry name" value="Hedgehog/Intein_dom"/>
</dbReference>
<dbReference type="Proteomes" id="UP001269144">
    <property type="component" value="Unassembled WGS sequence"/>
</dbReference>
<dbReference type="Pfam" id="PF13403">
    <property type="entry name" value="Hint_2"/>
    <property type="match status" value="1"/>
</dbReference>
<dbReference type="InterPro" id="IPR036844">
    <property type="entry name" value="Hint_dom_sf"/>
</dbReference>